<dbReference type="GO" id="GO:0008915">
    <property type="term" value="F:lipid-A-disaccharide synthase activity"/>
    <property type="evidence" value="ECO:0007669"/>
    <property type="project" value="UniProtKB-UniRule"/>
</dbReference>
<keyword evidence="8 11" id="KW-0808">Transferase</keyword>
<keyword evidence="13" id="KW-1185">Reference proteome</keyword>
<dbReference type="SUPFAM" id="SSF53756">
    <property type="entry name" value="UDP-Glycosyltransferase/glycogen phosphorylase"/>
    <property type="match status" value="1"/>
</dbReference>
<keyword evidence="9 11" id="KW-0443">Lipid metabolism</keyword>
<evidence type="ECO:0000256" key="10">
    <source>
        <dbReference type="ARBA" id="ARBA00048975"/>
    </source>
</evidence>
<dbReference type="OrthoDB" id="9801642at2"/>
<evidence type="ECO:0000313" key="13">
    <source>
        <dbReference type="Proteomes" id="UP000054600"/>
    </source>
</evidence>
<sequence>MTEKRPLKIAIVAGEMSGDLLGSGLIRELKNHYSPIEFTGIGGPLMQQEGFTSSIAMEKLSIMGFTGVLLRVPELLRIRKALIKRWTEEPPDVFIGIDYSDFNLSLELALKQLGIKTVHMVSPKVWAWRQKRVVKIKKAVDLMLTLFPFEASFYQKNQVPVEFIGHPLADSIDLQEGEISPRHHFGFSDKDKIIAVLPGSRMCEMKYMAPLFIEAMKEISIQESAVQFIVPMPTARLRLFFQKQLRAKNYNLNVQILDGKSKEAMAIADVVLVKSGTATLEAMLLKRPMVVAFKCDALSYAIAALCVKVRFISLPNLLADQGIVAEYIQKKATAKPIAKSVINLLDTRVSQQMKTQFSLIHQTLRQGASKKAALAILGLLDSSHG</sequence>
<evidence type="ECO:0000256" key="8">
    <source>
        <dbReference type="ARBA" id="ARBA00022679"/>
    </source>
</evidence>
<dbReference type="Pfam" id="PF02684">
    <property type="entry name" value="LpxB"/>
    <property type="match status" value="1"/>
</dbReference>
<evidence type="ECO:0000256" key="7">
    <source>
        <dbReference type="ARBA" id="ARBA00022676"/>
    </source>
</evidence>
<dbReference type="PANTHER" id="PTHR30372">
    <property type="entry name" value="LIPID-A-DISACCHARIDE SYNTHASE"/>
    <property type="match status" value="1"/>
</dbReference>
<proteinExistence type="inferred from homology"/>
<keyword evidence="5 11" id="KW-0444">Lipid biosynthesis</keyword>
<comment type="pathway">
    <text evidence="11">Bacterial outer membrane biogenesis; LPS lipid A biosynthesis.</text>
</comment>
<dbReference type="UniPathway" id="UPA00973"/>
<evidence type="ECO:0000256" key="5">
    <source>
        <dbReference type="ARBA" id="ARBA00022516"/>
    </source>
</evidence>
<comment type="catalytic activity">
    <reaction evidence="10 11">
        <text>a lipid X + a UDP-2-N,3-O-bis[(3R)-3-hydroxyacyl]-alpha-D-glucosamine = a lipid A disaccharide + UDP + H(+)</text>
        <dbReference type="Rhea" id="RHEA:67828"/>
        <dbReference type="ChEBI" id="CHEBI:15378"/>
        <dbReference type="ChEBI" id="CHEBI:58223"/>
        <dbReference type="ChEBI" id="CHEBI:137748"/>
        <dbReference type="ChEBI" id="CHEBI:176338"/>
        <dbReference type="ChEBI" id="CHEBI:176343"/>
        <dbReference type="EC" id="2.4.1.182"/>
    </reaction>
</comment>
<dbReference type="PATRIC" id="fig|1122169.6.peg.711"/>
<accession>A0A0W0Z509</accession>
<evidence type="ECO:0000256" key="2">
    <source>
        <dbReference type="ARBA" id="ARBA00007868"/>
    </source>
</evidence>
<dbReference type="EC" id="2.4.1.182" evidence="3 11"/>
<comment type="similarity">
    <text evidence="2 11">Belongs to the LpxB family.</text>
</comment>
<dbReference type="eggNOG" id="COG0763">
    <property type="taxonomic scope" value="Bacteria"/>
</dbReference>
<dbReference type="InterPro" id="IPR003835">
    <property type="entry name" value="Glyco_trans_19"/>
</dbReference>
<dbReference type="HAMAP" id="MF_00392">
    <property type="entry name" value="LpxB"/>
    <property type="match status" value="1"/>
</dbReference>
<evidence type="ECO:0000256" key="11">
    <source>
        <dbReference type="HAMAP-Rule" id="MF_00392"/>
    </source>
</evidence>
<evidence type="ECO:0000256" key="4">
    <source>
        <dbReference type="ARBA" id="ARBA00020902"/>
    </source>
</evidence>
<dbReference type="GO" id="GO:0005543">
    <property type="term" value="F:phospholipid binding"/>
    <property type="evidence" value="ECO:0007669"/>
    <property type="project" value="TreeGrafter"/>
</dbReference>
<evidence type="ECO:0000256" key="9">
    <source>
        <dbReference type="ARBA" id="ARBA00023098"/>
    </source>
</evidence>
<name>A0A0W0Z509_9GAMM</name>
<dbReference type="GO" id="GO:0016020">
    <property type="term" value="C:membrane"/>
    <property type="evidence" value="ECO:0007669"/>
    <property type="project" value="GOC"/>
</dbReference>
<dbReference type="Proteomes" id="UP000054600">
    <property type="component" value="Unassembled WGS sequence"/>
</dbReference>
<comment type="caution">
    <text evidence="12">The sequence shown here is derived from an EMBL/GenBank/DDBJ whole genome shotgun (WGS) entry which is preliminary data.</text>
</comment>
<dbReference type="RefSeq" id="WP_018578403.1">
    <property type="nucleotide sequence ID" value="NZ_KB892434.1"/>
</dbReference>
<keyword evidence="6 11" id="KW-0441">Lipid A biosynthesis</keyword>
<dbReference type="EMBL" id="LNYW01000019">
    <property type="protein sequence ID" value="KTD64189.1"/>
    <property type="molecule type" value="Genomic_DNA"/>
</dbReference>
<dbReference type="STRING" id="1122169.Lsha_0620"/>
<dbReference type="CDD" id="cd01635">
    <property type="entry name" value="Glycosyltransferase_GTB-type"/>
    <property type="match status" value="1"/>
</dbReference>
<evidence type="ECO:0000313" key="12">
    <source>
        <dbReference type="EMBL" id="KTD64189.1"/>
    </source>
</evidence>
<evidence type="ECO:0000256" key="3">
    <source>
        <dbReference type="ARBA" id="ARBA00012687"/>
    </source>
</evidence>
<evidence type="ECO:0000256" key="6">
    <source>
        <dbReference type="ARBA" id="ARBA00022556"/>
    </source>
</evidence>
<dbReference type="GO" id="GO:0009245">
    <property type="term" value="P:lipid A biosynthetic process"/>
    <property type="evidence" value="ECO:0007669"/>
    <property type="project" value="UniProtKB-UniRule"/>
</dbReference>
<protein>
    <recommendedName>
        <fullName evidence="4 11">Lipid-A-disaccharide synthase</fullName>
        <ecNumber evidence="3 11">2.4.1.182</ecNumber>
    </recommendedName>
</protein>
<reference evidence="12 13" key="1">
    <citation type="submission" date="2015-11" db="EMBL/GenBank/DDBJ databases">
        <title>Genomic analysis of 38 Legionella species identifies large and diverse effector repertoires.</title>
        <authorList>
            <person name="Burstein D."/>
            <person name="Amaro F."/>
            <person name="Zusman T."/>
            <person name="Lifshitz Z."/>
            <person name="Cohen O."/>
            <person name="Gilbert J.A."/>
            <person name="Pupko T."/>
            <person name="Shuman H.A."/>
            <person name="Segal G."/>
        </authorList>
    </citation>
    <scope>NUCLEOTIDE SEQUENCE [LARGE SCALE GENOMIC DNA]</scope>
    <source>
        <strain evidence="12 13">ATCC 49655</strain>
    </source>
</reference>
<organism evidence="12 13">
    <name type="scientific">Legionella shakespearei DSM 23087</name>
    <dbReference type="NCBI Taxonomy" id="1122169"/>
    <lineage>
        <taxon>Bacteria</taxon>
        <taxon>Pseudomonadati</taxon>
        <taxon>Pseudomonadota</taxon>
        <taxon>Gammaproteobacteria</taxon>
        <taxon>Legionellales</taxon>
        <taxon>Legionellaceae</taxon>
        <taxon>Legionella</taxon>
    </lineage>
</organism>
<dbReference type="PANTHER" id="PTHR30372:SF4">
    <property type="entry name" value="LIPID-A-DISACCHARIDE SYNTHASE, MITOCHONDRIAL-RELATED"/>
    <property type="match status" value="1"/>
</dbReference>
<dbReference type="AlphaFoldDB" id="A0A0W0Z509"/>
<keyword evidence="7 11" id="KW-0328">Glycosyltransferase</keyword>
<gene>
    <name evidence="12" type="primary">lpxB_1</name>
    <name evidence="11" type="synonym">lpxB</name>
    <name evidence="12" type="ORF">Lsha_0620</name>
</gene>
<dbReference type="NCBIfam" id="TIGR00215">
    <property type="entry name" value="lpxB"/>
    <property type="match status" value="1"/>
</dbReference>
<comment type="function">
    <text evidence="1 11">Condensation of UDP-2,3-diacylglucosamine and 2,3-diacylglucosamine-1-phosphate to form lipid A disaccharide, a precursor of lipid A, a phosphorylated glycolipid that anchors the lipopolysaccharide to the outer membrane of the cell.</text>
</comment>
<evidence type="ECO:0000256" key="1">
    <source>
        <dbReference type="ARBA" id="ARBA00002056"/>
    </source>
</evidence>